<dbReference type="Proteomes" id="UP001303473">
    <property type="component" value="Unassembled WGS sequence"/>
</dbReference>
<organism evidence="2 3">
    <name type="scientific">Diplogelasinospora grovesii</name>
    <dbReference type="NCBI Taxonomy" id="303347"/>
    <lineage>
        <taxon>Eukaryota</taxon>
        <taxon>Fungi</taxon>
        <taxon>Dikarya</taxon>
        <taxon>Ascomycota</taxon>
        <taxon>Pezizomycotina</taxon>
        <taxon>Sordariomycetes</taxon>
        <taxon>Sordariomycetidae</taxon>
        <taxon>Sordariales</taxon>
        <taxon>Diplogelasinosporaceae</taxon>
        <taxon>Diplogelasinospora</taxon>
    </lineage>
</organism>
<dbReference type="AlphaFoldDB" id="A0AAN6N226"/>
<protein>
    <submittedName>
        <fullName evidence="2">Uncharacterized protein</fullName>
    </submittedName>
</protein>
<reference evidence="3" key="1">
    <citation type="journal article" date="2023" name="Mol. Phylogenet. Evol.">
        <title>Genome-scale phylogeny and comparative genomics of the fungal order Sordariales.</title>
        <authorList>
            <person name="Hensen N."/>
            <person name="Bonometti L."/>
            <person name="Westerberg I."/>
            <person name="Brannstrom I.O."/>
            <person name="Guillou S."/>
            <person name="Cros-Aarteil S."/>
            <person name="Calhoun S."/>
            <person name="Haridas S."/>
            <person name="Kuo A."/>
            <person name="Mondo S."/>
            <person name="Pangilinan J."/>
            <person name="Riley R."/>
            <person name="LaButti K."/>
            <person name="Andreopoulos B."/>
            <person name="Lipzen A."/>
            <person name="Chen C."/>
            <person name="Yan M."/>
            <person name="Daum C."/>
            <person name="Ng V."/>
            <person name="Clum A."/>
            <person name="Steindorff A."/>
            <person name="Ohm R.A."/>
            <person name="Martin F."/>
            <person name="Silar P."/>
            <person name="Natvig D.O."/>
            <person name="Lalanne C."/>
            <person name="Gautier V."/>
            <person name="Ament-Velasquez S.L."/>
            <person name="Kruys A."/>
            <person name="Hutchinson M.I."/>
            <person name="Powell A.J."/>
            <person name="Barry K."/>
            <person name="Miller A.N."/>
            <person name="Grigoriev I.V."/>
            <person name="Debuchy R."/>
            <person name="Gladieux P."/>
            <person name="Hiltunen Thoren M."/>
            <person name="Johannesson H."/>
        </authorList>
    </citation>
    <scope>NUCLEOTIDE SEQUENCE [LARGE SCALE GENOMIC DNA]</scope>
    <source>
        <strain evidence="3">CBS 340.73</strain>
    </source>
</reference>
<evidence type="ECO:0000313" key="3">
    <source>
        <dbReference type="Proteomes" id="UP001303473"/>
    </source>
</evidence>
<name>A0AAN6N226_9PEZI</name>
<keyword evidence="3" id="KW-1185">Reference proteome</keyword>
<dbReference type="GO" id="GO:0016491">
    <property type="term" value="F:oxidoreductase activity"/>
    <property type="evidence" value="ECO:0007669"/>
    <property type="project" value="InterPro"/>
</dbReference>
<comment type="similarity">
    <text evidence="1">Belongs to the asaB hydroxylase/desaturase family.</text>
</comment>
<gene>
    <name evidence="2" type="ORF">QBC46DRAFT_420466</name>
</gene>
<proteinExistence type="inferred from homology"/>
<dbReference type="EMBL" id="MU853897">
    <property type="protein sequence ID" value="KAK3936012.1"/>
    <property type="molecule type" value="Genomic_DNA"/>
</dbReference>
<dbReference type="NCBIfam" id="NF041278">
    <property type="entry name" value="CmcJ_NvfI_EfuI"/>
    <property type="match status" value="1"/>
</dbReference>
<sequence>MPTFESGATRFLETVFLKLAYLLIEAPFEYLRRLGLHDRQKPYEVFIPLENFSNPAIPRTNLQLEARTALVQDARGREHEFTLDEHGFACCTHETRGLDLQALDLQAIESEYLPEVQALIRRCISGVQRMCSFDWGVRKSMDRGEFAKKTVDLENGLDPLLPAVHPHVVQRRMGDEAAELLKGRFRIINVWRPPHIVKSWPLALRDAQTVKPDDLVPADIIRKRFVGETCFAAHSTDHRWYFLSHQREDEVVMSKIYDSDPNVQANCTNQYFGNLAACLHSSFRACLDEDEQTRESIEVRTLVFTDA</sequence>
<dbReference type="PANTHER" id="PTHR34598">
    <property type="entry name" value="BLL6449 PROTEIN"/>
    <property type="match status" value="1"/>
</dbReference>
<comment type="caution">
    <text evidence="2">The sequence shown here is derived from an EMBL/GenBank/DDBJ whole genome shotgun (WGS) entry which is preliminary data.</text>
</comment>
<evidence type="ECO:0000256" key="1">
    <source>
        <dbReference type="ARBA" id="ARBA00023604"/>
    </source>
</evidence>
<accession>A0AAN6N226</accession>
<dbReference type="InterPro" id="IPR044053">
    <property type="entry name" value="AsaB-like"/>
</dbReference>
<dbReference type="PANTHER" id="PTHR34598:SF3">
    <property type="entry name" value="OXIDOREDUCTASE AN1597"/>
    <property type="match status" value="1"/>
</dbReference>
<evidence type="ECO:0000313" key="2">
    <source>
        <dbReference type="EMBL" id="KAK3936012.1"/>
    </source>
</evidence>